<organism evidence="7">
    <name type="scientific">Galdieria sulphuraria</name>
    <name type="common">Red alga</name>
    <dbReference type="NCBI Taxonomy" id="130081"/>
    <lineage>
        <taxon>Eukaryota</taxon>
        <taxon>Rhodophyta</taxon>
        <taxon>Bangiophyceae</taxon>
        <taxon>Galdieriales</taxon>
        <taxon>Galdieriaceae</taxon>
        <taxon>Galdieria</taxon>
    </lineage>
</organism>
<keyword evidence="3" id="KW-0687">Ribonucleoprotein</keyword>
<dbReference type="AlphaFoldDB" id="A0A075W3C8"/>
<proteinExistence type="inferred from homology"/>
<dbReference type="HAMAP" id="MF_00368">
    <property type="entry name" value="Ribosomal_bL12"/>
    <property type="match status" value="1"/>
</dbReference>
<dbReference type="PANTHER" id="PTHR45987">
    <property type="entry name" value="39S RIBOSOMAL PROTEIN L12"/>
    <property type="match status" value="1"/>
</dbReference>
<dbReference type="NCBIfam" id="TIGR00855">
    <property type="entry name" value="L12"/>
    <property type="match status" value="1"/>
</dbReference>
<dbReference type="GO" id="GO:0003735">
    <property type="term" value="F:structural constituent of ribosome"/>
    <property type="evidence" value="ECO:0007669"/>
    <property type="project" value="InterPro"/>
</dbReference>
<keyword evidence="2 7" id="KW-0689">Ribosomal protein</keyword>
<geneLocation type="plastid" evidence="7"/>
<dbReference type="GO" id="GO:0022625">
    <property type="term" value="C:cytosolic large ribosomal subunit"/>
    <property type="evidence" value="ECO:0007669"/>
    <property type="project" value="TreeGrafter"/>
</dbReference>
<dbReference type="InterPro" id="IPR013823">
    <property type="entry name" value="Ribosomal_bL12_C"/>
</dbReference>
<evidence type="ECO:0000256" key="3">
    <source>
        <dbReference type="ARBA" id="ARBA00023274"/>
    </source>
</evidence>
<protein>
    <recommendedName>
        <fullName evidence="4">50S ribosomal protein L12, chloroplastic</fullName>
    </recommendedName>
</protein>
<dbReference type="SUPFAM" id="SSF48300">
    <property type="entry name" value="Ribosomal protein L7/12, oligomerisation (N-terminal) domain"/>
    <property type="match status" value="1"/>
</dbReference>
<feature type="domain" description="Large ribosomal subunit protein bL12 C-terminal" evidence="5">
    <location>
        <begin position="65"/>
        <end position="131"/>
    </location>
</feature>
<dbReference type="EMBL" id="KJ700459">
    <property type="protein sequence ID" value="AIG92475.1"/>
    <property type="molecule type" value="Genomic_DNA"/>
</dbReference>
<gene>
    <name evidence="7" type="primary">rpl12</name>
</gene>
<evidence type="ECO:0000259" key="5">
    <source>
        <dbReference type="Pfam" id="PF00542"/>
    </source>
</evidence>
<dbReference type="KEGG" id="gsl:JL72_p181"/>
<dbReference type="Pfam" id="PF00542">
    <property type="entry name" value="Ribosomal_L12"/>
    <property type="match status" value="1"/>
</dbReference>
<dbReference type="InterPro" id="IPR008932">
    <property type="entry name" value="Ribosomal_bL12_oligo"/>
</dbReference>
<dbReference type="GeneID" id="20005509"/>
<dbReference type="Gene3D" id="3.30.1390.10">
    <property type="match status" value="1"/>
</dbReference>
<dbReference type="CDD" id="cd00387">
    <property type="entry name" value="Ribosomal_L7_L12"/>
    <property type="match status" value="1"/>
</dbReference>
<evidence type="ECO:0000256" key="1">
    <source>
        <dbReference type="ARBA" id="ARBA00007197"/>
    </source>
</evidence>
<dbReference type="RefSeq" id="YP_009051029.1">
    <property type="nucleotide sequence ID" value="NC_024665.1"/>
</dbReference>
<keyword evidence="7" id="KW-0934">Plastid</keyword>
<evidence type="ECO:0000259" key="6">
    <source>
        <dbReference type="Pfam" id="PF16320"/>
    </source>
</evidence>
<dbReference type="GO" id="GO:0006412">
    <property type="term" value="P:translation"/>
    <property type="evidence" value="ECO:0007669"/>
    <property type="project" value="InterPro"/>
</dbReference>
<dbReference type="InterPro" id="IPR014719">
    <property type="entry name" value="Ribosomal_bL12_C/ClpS-like"/>
</dbReference>
<evidence type="ECO:0000313" key="7">
    <source>
        <dbReference type="EMBL" id="AIG92475.1"/>
    </source>
</evidence>
<reference evidence="7" key="1">
    <citation type="journal article" date="2015" name="Genome Biol. Evol.">
        <title>Extreme features of the Galdieria sulphuraria organellar genomes: a consequence of polyextremophily?</title>
        <authorList>
            <person name="Jain K."/>
            <person name="Krause K."/>
            <person name="Grewe F."/>
            <person name="Nelson G.F."/>
            <person name="Weber A.P."/>
            <person name="Christensen A.C."/>
            <person name="Mower J.P."/>
        </authorList>
    </citation>
    <scope>NUCLEOTIDE SEQUENCE</scope>
    <source>
        <strain evidence="7">074W</strain>
    </source>
</reference>
<dbReference type="PANTHER" id="PTHR45987:SF4">
    <property type="entry name" value="LARGE RIBOSOMAL SUBUNIT PROTEIN BL12M"/>
    <property type="match status" value="1"/>
</dbReference>
<dbReference type="InterPro" id="IPR000206">
    <property type="entry name" value="Ribosomal_bL12"/>
</dbReference>
<dbReference type="SUPFAM" id="SSF54736">
    <property type="entry name" value="ClpS-like"/>
    <property type="match status" value="1"/>
</dbReference>
<sequence>MDNKVSAILEELKELSLIEASELVKAIEKTFNVNASSSQLISAENLSSIQEKKSLQQPITEKTEFDVILEVVPTDKKISVLKTVRTITGLGLKEAKDLVDSVPQPLKKAVSKENAEQIKKDLESVGAQVKID</sequence>
<name>A0A075W3C8_GALSU</name>
<evidence type="ECO:0000256" key="4">
    <source>
        <dbReference type="ARBA" id="ARBA00035505"/>
    </source>
</evidence>
<comment type="similarity">
    <text evidence="1">Belongs to the bacterial ribosomal protein bL12 family.</text>
</comment>
<dbReference type="Gene3D" id="1.20.5.710">
    <property type="entry name" value="Single helix bin"/>
    <property type="match status" value="1"/>
</dbReference>
<dbReference type="Pfam" id="PF16320">
    <property type="entry name" value="Ribosomal_L12_N"/>
    <property type="match status" value="1"/>
</dbReference>
<accession>A0A075W3C8</accession>
<dbReference type="GO" id="GO:0003729">
    <property type="term" value="F:mRNA binding"/>
    <property type="evidence" value="ECO:0007669"/>
    <property type="project" value="TreeGrafter"/>
</dbReference>
<evidence type="ECO:0000256" key="2">
    <source>
        <dbReference type="ARBA" id="ARBA00022980"/>
    </source>
</evidence>
<dbReference type="FunFam" id="3.30.1390.10:FF:000001">
    <property type="entry name" value="50S ribosomal protein L7/L12"/>
    <property type="match status" value="1"/>
</dbReference>
<feature type="domain" description="Large ribosomal subunit protein bL12 oligomerization" evidence="6">
    <location>
        <begin position="5"/>
        <end position="35"/>
    </location>
</feature>
<dbReference type="InterPro" id="IPR036235">
    <property type="entry name" value="Ribosomal_bL12_oligo_N_sf"/>
</dbReference>